<proteinExistence type="inferred from homology"/>
<name>A0A921NBI1_9BACL</name>
<keyword evidence="4" id="KW-0274">FAD</keyword>
<reference evidence="7" key="2">
    <citation type="submission" date="2021-09" db="EMBL/GenBank/DDBJ databases">
        <authorList>
            <person name="Gilroy R."/>
        </authorList>
    </citation>
    <scope>NUCLEOTIDE SEQUENCE</scope>
    <source>
        <strain evidence="7">CHK160-4876</strain>
    </source>
</reference>
<keyword evidence="5" id="KW-0560">Oxidoreductase</keyword>
<reference evidence="7" key="1">
    <citation type="journal article" date="2021" name="PeerJ">
        <title>Extensive microbial diversity within the chicken gut microbiome revealed by metagenomics and culture.</title>
        <authorList>
            <person name="Gilroy R."/>
            <person name="Ravi A."/>
            <person name="Getino M."/>
            <person name="Pursley I."/>
            <person name="Horton D.L."/>
            <person name="Alikhan N.F."/>
            <person name="Baker D."/>
            <person name="Gharbi K."/>
            <person name="Hall N."/>
            <person name="Watson M."/>
            <person name="Adriaenssens E.M."/>
            <person name="Foster-Nyarko E."/>
            <person name="Jarju S."/>
            <person name="Secka A."/>
            <person name="Antonio M."/>
            <person name="Oren A."/>
            <person name="Chaudhuri R.R."/>
            <person name="La Ragione R."/>
            <person name="Hildebrand F."/>
            <person name="Pallen M.J."/>
        </authorList>
    </citation>
    <scope>NUCLEOTIDE SEQUENCE</scope>
    <source>
        <strain evidence="7">CHK160-4876</strain>
    </source>
</reference>
<feature type="domain" description="FAD/NAD(P)-binding" evidence="6">
    <location>
        <begin position="5"/>
        <end position="325"/>
    </location>
</feature>
<accession>A0A921NBI1</accession>
<dbReference type="InterPro" id="IPR036188">
    <property type="entry name" value="FAD/NAD-bd_sf"/>
</dbReference>
<dbReference type="GO" id="GO:0003955">
    <property type="term" value="F:NAD(P)H dehydrogenase (quinone) activity"/>
    <property type="evidence" value="ECO:0007669"/>
    <property type="project" value="TreeGrafter"/>
</dbReference>
<evidence type="ECO:0000256" key="4">
    <source>
        <dbReference type="ARBA" id="ARBA00022827"/>
    </source>
</evidence>
<sequence>MKRPTILVLGAGYGGLTTVVNLQKLVGQDGANIVLVNKNDYHYESTWLHEAGAGTIDSNKARYDVESVIDKSKVKFVKAEVTNIDVTERLVETTAGKMDYDYLVIGLGFEGETFGIPGLDTYALALTNLNAARQVREHIEYQFASWSLDEVKDDSKLTIVVGGAGFTGIEFLGELGNRVPELCKEFDIPQEKVRVLCVEAAPMVLPGFDEGLVEYAVSQLQKKGIEFSIGTPVVEATEEGVKIKKGEDEFEFIKAGTVVWAAGVRGNKLIETSGIENARARVRVEADMRAPGFEDVFIVGDCAFMINPEVDRPYPPTAQIAMQQGAQIAKNIVSLIEGNETSAFVPDLKGAVCSLGHDDAIGDAMGRKFTGKTASALKKVIDNRALFLVGGAGLVLKKGKFKFL</sequence>
<evidence type="ECO:0000256" key="1">
    <source>
        <dbReference type="ARBA" id="ARBA00001974"/>
    </source>
</evidence>
<dbReference type="InterPro" id="IPR023753">
    <property type="entry name" value="FAD/NAD-binding_dom"/>
</dbReference>
<dbReference type="Pfam" id="PF07992">
    <property type="entry name" value="Pyr_redox_2"/>
    <property type="match status" value="1"/>
</dbReference>
<dbReference type="Gene3D" id="3.50.50.100">
    <property type="match status" value="1"/>
</dbReference>
<keyword evidence="3" id="KW-0285">Flavoprotein</keyword>
<dbReference type="GO" id="GO:0019646">
    <property type="term" value="P:aerobic electron transport chain"/>
    <property type="evidence" value="ECO:0007669"/>
    <property type="project" value="TreeGrafter"/>
</dbReference>
<comment type="cofactor">
    <cofactor evidence="1">
        <name>FAD</name>
        <dbReference type="ChEBI" id="CHEBI:57692"/>
    </cofactor>
</comment>
<protein>
    <submittedName>
        <fullName evidence="7">NAD(P)/FAD-dependent oxidoreductase</fullName>
    </submittedName>
</protein>
<comment type="similarity">
    <text evidence="2">Belongs to the NADH dehydrogenase family.</text>
</comment>
<dbReference type="AlphaFoldDB" id="A0A921NBI1"/>
<evidence type="ECO:0000256" key="2">
    <source>
        <dbReference type="ARBA" id="ARBA00005272"/>
    </source>
</evidence>
<dbReference type="OrthoDB" id="9781621at2"/>
<evidence type="ECO:0000259" key="6">
    <source>
        <dbReference type="Pfam" id="PF07992"/>
    </source>
</evidence>
<evidence type="ECO:0000256" key="5">
    <source>
        <dbReference type="ARBA" id="ARBA00023002"/>
    </source>
</evidence>
<dbReference type="InterPro" id="IPR051169">
    <property type="entry name" value="NADH-Q_oxidoreductase"/>
</dbReference>
<gene>
    <name evidence="7" type="ORF">K8V30_07310</name>
</gene>
<dbReference type="PANTHER" id="PTHR42913">
    <property type="entry name" value="APOPTOSIS-INDUCING FACTOR 1"/>
    <property type="match status" value="1"/>
</dbReference>
<dbReference type="RefSeq" id="WP_108306638.1">
    <property type="nucleotide sequence ID" value="NZ_QAFW01000010.1"/>
</dbReference>
<dbReference type="PRINTS" id="PR00368">
    <property type="entry name" value="FADPNR"/>
</dbReference>
<comment type="caution">
    <text evidence="7">The sequence shown here is derived from an EMBL/GenBank/DDBJ whole genome shotgun (WGS) entry which is preliminary data.</text>
</comment>
<dbReference type="PANTHER" id="PTHR42913:SF3">
    <property type="entry name" value="64 KDA MITOCHONDRIAL NADH DEHYDROGENASE (EUROFUNG)"/>
    <property type="match status" value="1"/>
</dbReference>
<evidence type="ECO:0000313" key="8">
    <source>
        <dbReference type="Proteomes" id="UP000700212"/>
    </source>
</evidence>
<evidence type="ECO:0000313" key="7">
    <source>
        <dbReference type="EMBL" id="HJH11472.1"/>
    </source>
</evidence>
<evidence type="ECO:0000256" key="3">
    <source>
        <dbReference type="ARBA" id="ARBA00022630"/>
    </source>
</evidence>
<dbReference type="SUPFAM" id="SSF51905">
    <property type="entry name" value="FAD/NAD(P)-binding domain"/>
    <property type="match status" value="1"/>
</dbReference>
<organism evidence="7 8">
    <name type="scientific">Metalysinibacillus jejuensis</name>
    <dbReference type="NCBI Taxonomy" id="914327"/>
    <lineage>
        <taxon>Bacteria</taxon>
        <taxon>Bacillati</taxon>
        <taxon>Bacillota</taxon>
        <taxon>Bacilli</taxon>
        <taxon>Bacillales</taxon>
        <taxon>Caryophanaceae</taxon>
        <taxon>Metalysinibacillus</taxon>
    </lineage>
</organism>
<dbReference type="EMBL" id="DYTV01000096">
    <property type="protein sequence ID" value="HJH11472.1"/>
    <property type="molecule type" value="Genomic_DNA"/>
</dbReference>
<dbReference type="Proteomes" id="UP000700212">
    <property type="component" value="Unassembled WGS sequence"/>
</dbReference>